<evidence type="ECO:0000313" key="2">
    <source>
        <dbReference type="EMBL" id="PSN94568.1"/>
    </source>
</evidence>
<feature type="transmembrane region" description="Helical" evidence="1">
    <location>
        <begin position="35"/>
        <end position="60"/>
    </location>
</feature>
<gene>
    <name evidence="2" type="ORF">B9Q06_08750</name>
</gene>
<comment type="caution">
    <text evidence="2">The sequence shown here is derived from an EMBL/GenBank/DDBJ whole genome shotgun (WGS) entry which is preliminary data.</text>
</comment>
<evidence type="ECO:0000256" key="1">
    <source>
        <dbReference type="SAM" id="Phobius"/>
    </source>
</evidence>
<name>A0A2R6B7X0_9ARCH</name>
<reference evidence="2 3" key="1">
    <citation type="submission" date="2017-04" db="EMBL/GenBank/DDBJ databases">
        <title>Novel microbial lineages endemic to geothermal iron-oxide mats fill important gaps in the evolutionary history of Archaea.</title>
        <authorList>
            <person name="Jay Z.J."/>
            <person name="Beam J.P."/>
            <person name="Dlakic M."/>
            <person name="Rusch D.B."/>
            <person name="Kozubal M.A."/>
            <person name="Inskeep W.P."/>
        </authorList>
    </citation>
    <scope>NUCLEOTIDE SEQUENCE [LARGE SCALE GENOMIC DNA]</scope>
    <source>
        <strain evidence="2">ECH_B_2</strain>
    </source>
</reference>
<evidence type="ECO:0000313" key="3">
    <source>
        <dbReference type="Proteomes" id="UP000241284"/>
    </source>
</evidence>
<dbReference type="EMBL" id="NEXH01000022">
    <property type="protein sequence ID" value="PSN94568.1"/>
    <property type="molecule type" value="Genomic_DNA"/>
</dbReference>
<keyword evidence="1" id="KW-0472">Membrane</keyword>
<dbReference type="Proteomes" id="UP000241284">
    <property type="component" value="Unassembled WGS sequence"/>
</dbReference>
<dbReference type="AlphaFoldDB" id="A0A2R6B7X0"/>
<proteinExistence type="predicted"/>
<sequence length="74" mass="8352">MRRALAGVSGGRWVEYGRGGFNNRNGALVSDDFYGPWWCGLLAGFLGLTLTLFLIFYIFFLKTVKTEKLIAHFT</sequence>
<organism evidence="2 3">
    <name type="scientific">Candidatus Marsarchaeota G2 archaeon ECH_B_2</name>
    <dbReference type="NCBI Taxonomy" id="1978160"/>
    <lineage>
        <taxon>Archaea</taxon>
        <taxon>Candidatus Marsarchaeota</taxon>
        <taxon>Candidatus Marsarchaeota group 2</taxon>
    </lineage>
</organism>
<keyword evidence="1" id="KW-1133">Transmembrane helix</keyword>
<protein>
    <submittedName>
        <fullName evidence="2">Uncharacterized protein</fullName>
    </submittedName>
</protein>
<accession>A0A2R6B7X0</accession>
<keyword evidence="1" id="KW-0812">Transmembrane</keyword>